<feature type="domain" description="Cupin type-2" evidence="2">
    <location>
        <begin position="62"/>
        <end position="128"/>
    </location>
</feature>
<accession>A0ABV8L678</accession>
<dbReference type="InterPro" id="IPR014710">
    <property type="entry name" value="RmlC-like_jellyroll"/>
</dbReference>
<dbReference type="Gene3D" id="2.60.120.10">
    <property type="entry name" value="Jelly Rolls"/>
    <property type="match status" value="1"/>
</dbReference>
<dbReference type="Proteomes" id="UP001595767">
    <property type="component" value="Unassembled WGS sequence"/>
</dbReference>
<gene>
    <name evidence="3" type="ORF">ACFOW8_15765</name>
</gene>
<evidence type="ECO:0000313" key="4">
    <source>
        <dbReference type="Proteomes" id="UP001595767"/>
    </source>
</evidence>
<dbReference type="InterPro" id="IPR011051">
    <property type="entry name" value="RmlC_Cupin_sf"/>
</dbReference>
<reference evidence="4" key="1">
    <citation type="journal article" date="2019" name="Int. J. Syst. Evol. Microbiol.">
        <title>The Global Catalogue of Microorganisms (GCM) 10K type strain sequencing project: providing services to taxonomists for standard genome sequencing and annotation.</title>
        <authorList>
            <consortium name="The Broad Institute Genomics Platform"/>
            <consortium name="The Broad Institute Genome Sequencing Center for Infectious Disease"/>
            <person name="Wu L."/>
            <person name="Ma J."/>
        </authorList>
    </citation>
    <scope>NUCLEOTIDE SEQUENCE [LARGE SCALE GENOMIC DNA]</scope>
    <source>
        <strain evidence="4">CGMCC 4.7204</strain>
    </source>
</reference>
<keyword evidence="4" id="KW-1185">Reference proteome</keyword>
<evidence type="ECO:0000256" key="1">
    <source>
        <dbReference type="SAM" id="MobiDB-lite"/>
    </source>
</evidence>
<dbReference type="PANTHER" id="PTHR36440">
    <property type="entry name" value="PUTATIVE (AFU_ORTHOLOGUE AFUA_8G07350)-RELATED"/>
    <property type="match status" value="1"/>
</dbReference>
<dbReference type="EMBL" id="JBHSBA010000007">
    <property type="protein sequence ID" value="MFC4126394.1"/>
    <property type="molecule type" value="Genomic_DNA"/>
</dbReference>
<organism evidence="3 4">
    <name type="scientific">Nocardia rhizosphaerae</name>
    <dbReference type="NCBI Taxonomy" id="1691571"/>
    <lineage>
        <taxon>Bacteria</taxon>
        <taxon>Bacillati</taxon>
        <taxon>Actinomycetota</taxon>
        <taxon>Actinomycetes</taxon>
        <taxon>Mycobacteriales</taxon>
        <taxon>Nocardiaceae</taxon>
        <taxon>Nocardia</taxon>
    </lineage>
</organism>
<proteinExistence type="predicted"/>
<feature type="region of interest" description="Disordered" evidence="1">
    <location>
        <begin position="1"/>
        <end position="20"/>
    </location>
</feature>
<comment type="caution">
    <text evidence="3">The sequence shown here is derived from an EMBL/GenBank/DDBJ whole genome shotgun (WGS) entry which is preliminary data.</text>
</comment>
<sequence length="179" mass="19228">MRPDDSFHELPGSSEGTTTAEELRLPTVCTSTEGLRVASGGIVYRYLATGSETNGKYALFEATLRPGEGAPFHVHSREEEGFFVLDGEVAFYTESGRVPAVAGTFVNASTGVVRGFRNETERDARMLILEAPSGLEKMFLEDGIVLEDPAQEAPPGGGECPILAESYGISVLPYDLPPR</sequence>
<dbReference type="InterPro" id="IPR053146">
    <property type="entry name" value="QDO-like"/>
</dbReference>
<evidence type="ECO:0000313" key="3">
    <source>
        <dbReference type="EMBL" id="MFC4126394.1"/>
    </source>
</evidence>
<dbReference type="PANTHER" id="PTHR36440:SF1">
    <property type="entry name" value="PUTATIVE (AFU_ORTHOLOGUE AFUA_8G07350)-RELATED"/>
    <property type="match status" value="1"/>
</dbReference>
<name>A0ABV8L678_9NOCA</name>
<evidence type="ECO:0000259" key="2">
    <source>
        <dbReference type="Pfam" id="PF07883"/>
    </source>
</evidence>
<dbReference type="InterPro" id="IPR013096">
    <property type="entry name" value="Cupin_2"/>
</dbReference>
<dbReference type="Pfam" id="PF07883">
    <property type="entry name" value="Cupin_2"/>
    <property type="match status" value="1"/>
</dbReference>
<dbReference type="RefSeq" id="WP_378551372.1">
    <property type="nucleotide sequence ID" value="NZ_JBHSBA010000007.1"/>
</dbReference>
<protein>
    <submittedName>
        <fullName evidence="3">Cupin domain-containing protein</fullName>
    </submittedName>
</protein>
<dbReference type="SUPFAM" id="SSF51182">
    <property type="entry name" value="RmlC-like cupins"/>
    <property type="match status" value="1"/>
</dbReference>